<dbReference type="PROSITE" id="PS51635">
    <property type="entry name" value="PNPLA"/>
    <property type="match status" value="1"/>
</dbReference>
<proteinExistence type="predicted"/>
<keyword evidence="3" id="KW-0472">Membrane</keyword>
<dbReference type="Gene3D" id="3.40.1090.10">
    <property type="entry name" value="Cytosolic phospholipase A2 catalytic domain"/>
    <property type="match status" value="2"/>
</dbReference>
<keyword evidence="1 2" id="KW-0443">Lipid metabolism</keyword>
<dbReference type="RefSeq" id="WP_151968204.1">
    <property type="nucleotide sequence ID" value="NZ_AP019860.1"/>
</dbReference>
<name>A0A5S9INY8_UABAM</name>
<dbReference type="SUPFAM" id="SSF52151">
    <property type="entry name" value="FabD/lysophospholipase-like"/>
    <property type="match status" value="1"/>
</dbReference>
<dbReference type="EMBL" id="AP019860">
    <property type="protein sequence ID" value="BBM84025.1"/>
    <property type="molecule type" value="Genomic_DNA"/>
</dbReference>
<feature type="active site" description="Proton acceptor" evidence="2">
    <location>
        <position position="312"/>
    </location>
</feature>
<dbReference type="AlphaFoldDB" id="A0A5S9INY8"/>
<comment type="caution">
    <text evidence="2">Lacks conserved residue(s) required for the propagation of feature annotation.</text>
</comment>
<feature type="active site" description="Nucleophile" evidence="2">
    <location>
        <position position="120"/>
    </location>
</feature>
<evidence type="ECO:0000259" key="4">
    <source>
        <dbReference type="PROSITE" id="PS51635"/>
    </source>
</evidence>
<dbReference type="OrthoDB" id="9813090at2"/>
<dbReference type="GO" id="GO:0005829">
    <property type="term" value="C:cytosol"/>
    <property type="evidence" value="ECO:0007669"/>
    <property type="project" value="TreeGrafter"/>
</dbReference>
<dbReference type="KEGG" id="uam:UABAM_02380"/>
<feature type="domain" description="PNPLA" evidence="4">
    <location>
        <begin position="78"/>
        <end position="325"/>
    </location>
</feature>
<dbReference type="InterPro" id="IPR016035">
    <property type="entry name" value="Acyl_Trfase/lysoPLipase"/>
</dbReference>
<keyword evidence="3" id="KW-0812">Transmembrane</keyword>
<reference evidence="5 6" key="1">
    <citation type="submission" date="2019-08" db="EMBL/GenBank/DDBJ databases">
        <title>Complete genome sequence of Candidatus Uab amorphum.</title>
        <authorList>
            <person name="Shiratori T."/>
            <person name="Suzuki S."/>
            <person name="Kakizawa Y."/>
            <person name="Ishida K."/>
        </authorList>
    </citation>
    <scope>NUCLEOTIDE SEQUENCE [LARGE SCALE GENOMIC DNA]</scope>
    <source>
        <strain evidence="5 6">SRT547</strain>
    </source>
</reference>
<evidence type="ECO:0000256" key="2">
    <source>
        <dbReference type="PROSITE-ProRule" id="PRU01161"/>
    </source>
</evidence>
<dbReference type="Proteomes" id="UP000326354">
    <property type="component" value="Chromosome"/>
</dbReference>
<keyword evidence="2" id="KW-0442">Lipid degradation</keyword>
<dbReference type="GO" id="GO:0004623">
    <property type="term" value="F:phospholipase A2 activity"/>
    <property type="evidence" value="ECO:0007669"/>
    <property type="project" value="TreeGrafter"/>
</dbReference>
<evidence type="ECO:0000313" key="5">
    <source>
        <dbReference type="EMBL" id="BBM84025.1"/>
    </source>
</evidence>
<keyword evidence="5" id="KW-0449">Lipoprotein</keyword>
<sequence>MSFHYKQLICRTIFFTLFLMQLGCGVLVGTTVDAARNIATYPLKEYVFWGAYKYDNKWDTPYKPIETPEDHGEMLLGIAVSGGGSRSAYFFASVMKELSKVKTSTGKSLVDEIDYISSVSGGSLASAYYCLTRYKDKKSIHDKQFFDNFKKAMSSNFQIQAVVRLLLYGYWIVDFVTYYNRGDLFAGIWEDNFWGNATFKDLLATEKNGAPKLIINGTDLSGGHKFVFSTIRDQKFNNSKYFERLSKAGFLKHATTKSHTPFKTIGFETLQSDIAQYPVSKAVVASASVPNLLGPVTLRDYSKKSQYINVSDGGIYDNYGVESLMEIFTTILDKNPGMKAKIIIVDGSGYFDVDKVDSGESLDVAYFSLRPLEISWLRTKSYMEYVFQQAHKFVNDQGEKPYRNLSYQVLSLYDVLPSQEKKGVITGEKAIDTLLRPDLTTLNFFKKVSSIQTNFAISAEDAEIVDEVAKKVVNKLRTK</sequence>
<protein>
    <submittedName>
        <fullName evidence="5">Lipoprotein</fullName>
    </submittedName>
</protein>
<feature type="transmembrane region" description="Helical" evidence="3">
    <location>
        <begin position="12"/>
        <end position="32"/>
    </location>
</feature>
<keyword evidence="2" id="KW-0378">Hydrolase</keyword>
<feature type="short sequence motif" description="DGA/G" evidence="2">
    <location>
        <begin position="312"/>
        <end position="314"/>
    </location>
</feature>
<gene>
    <name evidence="5" type="ORF">UABAM_02380</name>
</gene>
<evidence type="ECO:0000256" key="1">
    <source>
        <dbReference type="ARBA" id="ARBA00023098"/>
    </source>
</evidence>
<evidence type="ECO:0000313" key="6">
    <source>
        <dbReference type="Proteomes" id="UP000326354"/>
    </source>
</evidence>
<accession>A0A5S9INY8</accession>
<keyword evidence="6" id="KW-1185">Reference proteome</keyword>
<dbReference type="Pfam" id="PF01734">
    <property type="entry name" value="Patatin"/>
    <property type="match status" value="1"/>
</dbReference>
<evidence type="ECO:0000256" key="3">
    <source>
        <dbReference type="SAM" id="Phobius"/>
    </source>
</evidence>
<organism evidence="5 6">
    <name type="scientific">Uabimicrobium amorphum</name>
    <dbReference type="NCBI Taxonomy" id="2596890"/>
    <lineage>
        <taxon>Bacteria</taxon>
        <taxon>Pseudomonadati</taxon>
        <taxon>Planctomycetota</taxon>
        <taxon>Candidatus Uabimicrobiia</taxon>
        <taxon>Candidatus Uabimicrobiales</taxon>
        <taxon>Candidatus Uabimicrobiaceae</taxon>
        <taxon>Candidatus Uabimicrobium</taxon>
    </lineage>
</organism>
<dbReference type="GO" id="GO:0046475">
    <property type="term" value="P:glycerophospholipid catabolic process"/>
    <property type="evidence" value="ECO:0007669"/>
    <property type="project" value="TreeGrafter"/>
</dbReference>
<dbReference type="InterPro" id="IPR002641">
    <property type="entry name" value="PNPLA_dom"/>
</dbReference>
<dbReference type="PANTHER" id="PTHR10728:SF40">
    <property type="entry name" value="PATATIN FAMILY PROTEIN"/>
    <property type="match status" value="1"/>
</dbReference>
<keyword evidence="3" id="KW-1133">Transmembrane helix</keyword>
<dbReference type="PANTHER" id="PTHR10728">
    <property type="entry name" value="CYTOSOLIC PHOSPHOLIPASE A2"/>
    <property type="match status" value="1"/>
</dbReference>